<comment type="caution">
    <text evidence="1">The sequence shown here is derived from an EMBL/GenBank/DDBJ whole genome shotgun (WGS) entry which is preliminary data.</text>
</comment>
<sequence>MDRRAAEVAKQNKKPMTFNGVSYGLGDRDFRTKEQKRKELKRQSEMATRIQTRVRGTIARKAYSQKLQAAYHLAIRMKTAFRRIQAQKQLEQLRQQRQHEQVCAVVIQKIQSQKRKRDGTLFFYFSVLGVGIKPKNFKKQHDTSYRCLWRQRYRALGAVQLPYPRWLRYELKPLQQRSLLVKRRSLVKRLTFPYPHSCLGKQEEKELVPRRVGRGPSRLIRVERELDPAIVGNVFTHGILSIHVAQDVGRVRGARHIITPTLLIETLCPLGKLVRRLVTPPVLQRTGCVIVSPGRIGAVS</sequence>
<dbReference type="Proteomes" id="UP001163321">
    <property type="component" value="Chromosome 1"/>
</dbReference>
<gene>
    <name evidence="1" type="ORF">PsorP6_002304</name>
</gene>
<organism evidence="1 2">
    <name type="scientific">Peronosclerospora sorghi</name>
    <dbReference type="NCBI Taxonomy" id="230839"/>
    <lineage>
        <taxon>Eukaryota</taxon>
        <taxon>Sar</taxon>
        <taxon>Stramenopiles</taxon>
        <taxon>Oomycota</taxon>
        <taxon>Peronosporomycetes</taxon>
        <taxon>Peronosporales</taxon>
        <taxon>Peronosporaceae</taxon>
        <taxon>Peronosclerospora</taxon>
    </lineage>
</organism>
<accession>A0ACC0WU58</accession>
<evidence type="ECO:0000313" key="1">
    <source>
        <dbReference type="EMBL" id="KAI9921496.1"/>
    </source>
</evidence>
<reference evidence="1 2" key="1">
    <citation type="journal article" date="2022" name="bioRxiv">
        <title>The genome of the oomycete Peronosclerospora sorghi, a cosmopolitan pathogen of maize and sorghum, is inflated with dispersed pseudogenes.</title>
        <authorList>
            <person name="Fletcher K."/>
            <person name="Martin F."/>
            <person name="Isakeit T."/>
            <person name="Cavanaugh K."/>
            <person name="Magill C."/>
            <person name="Michelmore R."/>
        </authorList>
    </citation>
    <scope>NUCLEOTIDE SEQUENCE [LARGE SCALE GENOMIC DNA]</scope>
    <source>
        <strain evidence="1">P6</strain>
    </source>
</reference>
<keyword evidence="2" id="KW-1185">Reference proteome</keyword>
<dbReference type="EMBL" id="CM047580">
    <property type="protein sequence ID" value="KAI9921496.1"/>
    <property type="molecule type" value="Genomic_DNA"/>
</dbReference>
<protein>
    <submittedName>
        <fullName evidence="1">Uncharacterized protein</fullName>
    </submittedName>
</protein>
<evidence type="ECO:0000313" key="2">
    <source>
        <dbReference type="Proteomes" id="UP001163321"/>
    </source>
</evidence>
<name>A0ACC0WU58_9STRA</name>
<proteinExistence type="predicted"/>